<comment type="caution">
    <text evidence="8">The sequence shown here is derived from an EMBL/GenBank/DDBJ whole genome shotgun (WGS) entry which is preliminary data.</text>
</comment>
<dbReference type="Gene3D" id="4.10.240.10">
    <property type="entry name" value="Zn(2)-C6 fungal-type DNA-binding domain"/>
    <property type="match status" value="1"/>
</dbReference>
<evidence type="ECO:0000256" key="6">
    <source>
        <dbReference type="SAM" id="MobiDB-lite"/>
    </source>
</evidence>
<dbReference type="GO" id="GO:0000978">
    <property type="term" value="F:RNA polymerase II cis-regulatory region sequence-specific DNA binding"/>
    <property type="evidence" value="ECO:0007669"/>
    <property type="project" value="TreeGrafter"/>
</dbReference>
<dbReference type="OrthoDB" id="2943660at2759"/>
<gene>
    <name evidence="8" type="ORF">CANVERA_P3358</name>
</gene>
<proteinExistence type="predicted"/>
<dbReference type="GO" id="GO:0005634">
    <property type="term" value="C:nucleus"/>
    <property type="evidence" value="ECO:0007669"/>
    <property type="project" value="TreeGrafter"/>
</dbReference>
<sequence>MTEISSISNNIPEVNNSSCTSPSTTRKRNKPTLVCTNCKKKKIKCDRKNPCSSCVKMNVGYTCTYESKFKSVEFKATKKKKSFSPEIKSQPDNLESLPLQDELLRLQSRVKQLESILGKQKRPSKTKPYTRNQPIEFPTNPITPNPIVNDDDMINIYEGYTPLQMKGNIRRISYGPLSWVAIVKKDPYLCLTWKNYCNKSSYSIINTRLPQFTSENISALKSNYEKLKDSDKFFQKRFLELEGFNEIIPYKSLTKNEIINDTKSESKRPTFTEISLAKSIFDGRLDPELQLIEKIKIISPKKKVFWVLIDRWFKSVYNFFPFLDEKSFKKELVKIFGPVSYEDKPFDKVKIEKKLDLANCAICFILLRMTYLSLFSNRDCVNASIMKSETESIEKYLFQHPINISVIEVANSCIQCFPFTRKSNLNVFQAVLYMRIYRNVAPEEGDGVDGGDSQVSTALLIQMAYNLGLNREPSKFNDLCNDEKTNHLSRKIWSYLLRSDLMLCYTLGNPKTINKKHYDIKTPYVTKENSNIEDLEMETAIVDTFVYLENELAYISKVVDYILDINNSSSVNQLSTDLHAFEKVLHNFFNVVGNPTAEISIQSTRPDIVLYYQSTKLRIFLSSKTALIAFYHLIYLHYEKILDNELSFFYLCKIYQIGTKDLVPQIREILHGKYSSLGLILNPNLQLAIHKVNSFNMSCLVRVNYNLRTMENNKNHPSRMQTDLNYAEHFHKLSSISNNVRRTSDLTARILARIGSRYYYAWRTSKAHAGLIQALSDPDFYDKQTSCMKKIKAFQFTPTQLNECDKLIHTLGKQMEKLVYYKDTIDGQNYDSSPPNEFEKIPIVASEFTKHTNNNNTNSATSTVSNELITPSSIRSPLLDTNKQDSNYIDQMWLSMVAMKYDPTQFTLNEYEDLNLLNSVNNSNILPPINLMNETSPSTINLQAQDNSNQPQILPDQNDFNLLFYNTELDLIDNYNLDH</sequence>
<protein>
    <recommendedName>
        <fullName evidence="7">Zn(2)-C6 fungal-type domain-containing protein</fullName>
    </recommendedName>
</protein>
<dbReference type="AlphaFoldDB" id="A0A9W4XAX0"/>
<evidence type="ECO:0000259" key="7">
    <source>
        <dbReference type="PROSITE" id="PS50048"/>
    </source>
</evidence>
<dbReference type="GO" id="GO:0006351">
    <property type="term" value="P:DNA-templated transcription"/>
    <property type="evidence" value="ECO:0007669"/>
    <property type="project" value="InterPro"/>
</dbReference>
<keyword evidence="2" id="KW-0805">Transcription regulation</keyword>
<dbReference type="InterPro" id="IPR007219">
    <property type="entry name" value="XnlR_reg_dom"/>
</dbReference>
<evidence type="ECO:0000256" key="3">
    <source>
        <dbReference type="ARBA" id="ARBA00023125"/>
    </source>
</evidence>
<keyword evidence="4" id="KW-0804">Transcription</keyword>
<evidence type="ECO:0000256" key="5">
    <source>
        <dbReference type="ARBA" id="ARBA00023242"/>
    </source>
</evidence>
<evidence type="ECO:0000313" key="8">
    <source>
        <dbReference type="EMBL" id="CAI5758846.1"/>
    </source>
</evidence>
<evidence type="ECO:0000313" key="9">
    <source>
        <dbReference type="Proteomes" id="UP001152885"/>
    </source>
</evidence>
<dbReference type="SMART" id="SM00906">
    <property type="entry name" value="Fungal_trans"/>
    <property type="match status" value="1"/>
</dbReference>
<dbReference type="SUPFAM" id="SSF57701">
    <property type="entry name" value="Zn2/Cys6 DNA-binding domain"/>
    <property type="match status" value="1"/>
</dbReference>
<dbReference type="EMBL" id="CANTUO010000003">
    <property type="protein sequence ID" value="CAI5758846.1"/>
    <property type="molecule type" value="Genomic_DNA"/>
</dbReference>
<evidence type="ECO:0000256" key="2">
    <source>
        <dbReference type="ARBA" id="ARBA00023015"/>
    </source>
</evidence>
<dbReference type="GO" id="GO:0008270">
    <property type="term" value="F:zinc ion binding"/>
    <property type="evidence" value="ECO:0007669"/>
    <property type="project" value="InterPro"/>
</dbReference>
<name>A0A9W4XAX0_9ASCO</name>
<keyword evidence="5" id="KW-0539">Nucleus</keyword>
<evidence type="ECO:0000256" key="4">
    <source>
        <dbReference type="ARBA" id="ARBA00023163"/>
    </source>
</evidence>
<keyword evidence="9" id="KW-1185">Reference proteome</keyword>
<dbReference type="InterPro" id="IPR036864">
    <property type="entry name" value="Zn2-C6_fun-type_DNA-bd_sf"/>
</dbReference>
<keyword evidence="1" id="KW-0479">Metal-binding</keyword>
<dbReference type="InterPro" id="IPR001138">
    <property type="entry name" value="Zn2Cys6_DnaBD"/>
</dbReference>
<reference evidence="8" key="1">
    <citation type="submission" date="2022-12" db="EMBL/GenBank/DDBJ databases">
        <authorList>
            <person name="Brejova B."/>
        </authorList>
    </citation>
    <scope>NUCLEOTIDE SEQUENCE</scope>
</reference>
<dbReference type="InterPro" id="IPR050675">
    <property type="entry name" value="OAF3"/>
</dbReference>
<dbReference type="CDD" id="cd12148">
    <property type="entry name" value="fungal_TF_MHR"/>
    <property type="match status" value="1"/>
</dbReference>
<dbReference type="GO" id="GO:0045944">
    <property type="term" value="P:positive regulation of transcription by RNA polymerase II"/>
    <property type="evidence" value="ECO:0007669"/>
    <property type="project" value="TreeGrafter"/>
</dbReference>
<dbReference type="Proteomes" id="UP001152885">
    <property type="component" value="Unassembled WGS sequence"/>
</dbReference>
<evidence type="ECO:0000256" key="1">
    <source>
        <dbReference type="ARBA" id="ARBA00022723"/>
    </source>
</evidence>
<keyword evidence="3" id="KW-0238">DNA-binding</keyword>
<dbReference type="PANTHER" id="PTHR31069">
    <property type="entry name" value="OLEATE-ACTIVATED TRANSCRIPTION FACTOR 1-RELATED"/>
    <property type="match status" value="1"/>
</dbReference>
<feature type="domain" description="Zn(2)-C6 fungal-type" evidence="7">
    <location>
        <begin position="34"/>
        <end position="65"/>
    </location>
</feature>
<dbReference type="PROSITE" id="PS00463">
    <property type="entry name" value="ZN2_CY6_FUNGAL_1"/>
    <property type="match status" value="1"/>
</dbReference>
<dbReference type="GO" id="GO:0000981">
    <property type="term" value="F:DNA-binding transcription factor activity, RNA polymerase II-specific"/>
    <property type="evidence" value="ECO:0007669"/>
    <property type="project" value="InterPro"/>
</dbReference>
<dbReference type="PROSITE" id="PS50048">
    <property type="entry name" value="ZN2_CY6_FUNGAL_2"/>
    <property type="match status" value="1"/>
</dbReference>
<dbReference type="Pfam" id="PF00172">
    <property type="entry name" value="Zn_clus"/>
    <property type="match status" value="1"/>
</dbReference>
<accession>A0A9W4XAX0</accession>
<dbReference type="SMART" id="SM00066">
    <property type="entry name" value="GAL4"/>
    <property type="match status" value="1"/>
</dbReference>
<organism evidence="8 9">
    <name type="scientific">Candida verbasci</name>
    <dbReference type="NCBI Taxonomy" id="1227364"/>
    <lineage>
        <taxon>Eukaryota</taxon>
        <taxon>Fungi</taxon>
        <taxon>Dikarya</taxon>
        <taxon>Ascomycota</taxon>
        <taxon>Saccharomycotina</taxon>
        <taxon>Pichiomycetes</taxon>
        <taxon>Debaryomycetaceae</taxon>
        <taxon>Candida/Lodderomyces clade</taxon>
        <taxon>Candida</taxon>
    </lineage>
</organism>
<dbReference type="PANTHER" id="PTHR31069:SF12">
    <property type="entry name" value="TRANSCRIPTION FACTOR DOMAIN-CONTAINING PROTEIN"/>
    <property type="match status" value="1"/>
</dbReference>
<feature type="region of interest" description="Disordered" evidence="6">
    <location>
        <begin position="117"/>
        <end position="142"/>
    </location>
</feature>